<feature type="domain" description="VOC" evidence="2">
    <location>
        <begin position="17"/>
        <end position="159"/>
    </location>
</feature>
<dbReference type="InterPro" id="IPR029068">
    <property type="entry name" value="Glyas_Bleomycin-R_OHBP_Dase"/>
</dbReference>
<protein>
    <recommendedName>
        <fullName evidence="2">VOC domain-containing protein</fullName>
    </recommendedName>
</protein>
<comment type="caution">
    <text evidence="3">The sequence shown here is derived from an EMBL/GenBank/DDBJ whole genome shotgun (WGS) entry which is preliminary data.</text>
</comment>
<keyword evidence="4" id="KW-1185">Reference proteome</keyword>
<dbReference type="RefSeq" id="WP_344861839.1">
    <property type="nucleotide sequence ID" value="NZ_BAAAZN010000008.1"/>
</dbReference>
<dbReference type="PANTHER" id="PTHR43048:SF3">
    <property type="entry name" value="METHYLMALONYL-COA EPIMERASE, MITOCHONDRIAL"/>
    <property type="match status" value="1"/>
</dbReference>
<evidence type="ECO:0000256" key="1">
    <source>
        <dbReference type="ARBA" id="ARBA00022723"/>
    </source>
</evidence>
<dbReference type="Pfam" id="PF13669">
    <property type="entry name" value="Glyoxalase_4"/>
    <property type="match status" value="1"/>
</dbReference>
<evidence type="ECO:0000259" key="2">
    <source>
        <dbReference type="PROSITE" id="PS51819"/>
    </source>
</evidence>
<keyword evidence="1" id="KW-0479">Metal-binding</keyword>
<proteinExistence type="predicted"/>
<sequence length="169" mass="18679">MTGQAERRLPKTLQSVKVAQVGLLVPDLREAMAQYSLLLGRDDWSIFTYGPDNVEGLTYRGEPSDYKMILAFVGEDPQIELIESLDGPNIYTEWIARHGYGMHHFGFYVGSIAEATAAMQADGFDPIQTGRATGLDGDGGYAYFETEDLLGVIAELIEVPSRRRASEKI</sequence>
<evidence type="ECO:0000313" key="3">
    <source>
        <dbReference type="EMBL" id="GAA3551989.1"/>
    </source>
</evidence>
<dbReference type="Gene3D" id="3.10.180.10">
    <property type="entry name" value="2,3-Dihydroxybiphenyl 1,2-Dioxygenase, domain 1"/>
    <property type="match status" value="1"/>
</dbReference>
<evidence type="ECO:0000313" key="4">
    <source>
        <dbReference type="Proteomes" id="UP001500689"/>
    </source>
</evidence>
<dbReference type="InterPro" id="IPR051785">
    <property type="entry name" value="MMCE/EMCE_epimerase"/>
</dbReference>
<dbReference type="EMBL" id="BAAAZN010000008">
    <property type="protein sequence ID" value="GAA3551989.1"/>
    <property type="molecule type" value="Genomic_DNA"/>
</dbReference>
<dbReference type="Proteomes" id="UP001500689">
    <property type="component" value="Unassembled WGS sequence"/>
</dbReference>
<dbReference type="PANTHER" id="PTHR43048">
    <property type="entry name" value="METHYLMALONYL-COA EPIMERASE"/>
    <property type="match status" value="1"/>
</dbReference>
<reference evidence="4" key="1">
    <citation type="journal article" date="2019" name="Int. J. Syst. Evol. Microbiol.">
        <title>The Global Catalogue of Microorganisms (GCM) 10K type strain sequencing project: providing services to taxonomists for standard genome sequencing and annotation.</title>
        <authorList>
            <consortium name="The Broad Institute Genomics Platform"/>
            <consortium name="The Broad Institute Genome Sequencing Center for Infectious Disease"/>
            <person name="Wu L."/>
            <person name="Ma J."/>
        </authorList>
    </citation>
    <scope>NUCLEOTIDE SEQUENCE [LARGE SCALE GENOMIC DNA]</scope>
    <source>
        <strain evidence="4">JCM 16898</strain>
    </source>
</reference>
<dbReference type="SUPFAM" id="SSF54593">
    <property type="entry name" value="Glyoxalase/Bleomycin resistance protein/Dihydroxybiphenyl dioxygenase"/>
    <property type="match status" value="1"/>
</dbReference>
<dbReference type="PROSITE" id="PS51819">
    <property type="entry name" value="VOC"/>
    <property type="match status" value="1"/>
</dbReference>
<name>A0ABP6WJW4_9PSEU</name>
<gene>
    <name evidence="3" type="ORF">GCM10022222_39470</name>
</gene>
<organism evidence="3 4">
    <name type="scientific">Amycolatopsis ultiminotia</name>
    <dbReference type="NCBI Taxonomy" id="543629"/>
    <lineage>
        <taxon>Bacteria</taxon>
        <taxon>Bacillati</taxon>
        <taxon>Actinomycetota</taxon>
        <taxon>Actinomycetes</taxon>
        <taxon>Pseudonocardiales</taxon>
        <taxon>Pseudonocardiaceae</taxon>
        <taxon>Amycolatopsis</taxon>
    </lineage>
</organism>
<accession>A0ABP6WJW4</accession>
<dbReference type="InterPro" id="IPR037523">
    <property type="entry name" value="VOC_core"/>
</dbReference>